<name>A0A0D0CSZ6_9AGAR</name>
<dbReference type="AlphaFoldDB" id="A0A0D0CSZ6"/>
<dbReference type="HOGENOM" id="CLU_1835387_0_0_1"/>
<dbReference type="Proteomes" id="UP000053593">
    <property type="component" value="Unassembled WGS sequence"/>
</dbReference>
<proteinExistence type="predicted"/>
<keyword evidence="2" id="KW-1185">Reference proteome</keyword>
<protein>
    <submittedName>
        <fullName evidence="1">Uncharacterized protein</fullName>
    </submittedName>
</protein>
<sequence length="140" mass="15756">MPPSSISGLRIAWCKARATAHCWQEEGVLVQEEMHQTLEFVDYEAVKWDHLAESGKVVSGGNDWEEFAQGRKHYETVWTDIQVELKTGVGAIALEDDVWLSHGSPPLDISIISTKLDVFVLELMVQESGWLQKDAAEINF</sequence>
<accession>A0A0D0CSZ6</accession>
<dbReference type="OrthoDB" id="2618192at2759"/>
<gene>
    <name evidence="1" type="ORF">GYMLUDRAFT_245916</name>
</gene>
<evidence type="ECO:0000313" key="1">
    <source>
        <dbReference type="EMBL" id="KIK58843.1"/>
    </source>
</evidence>
<reference evidence="1 2" key="1">
    <citation type="submission" date="2014-04" db="EMBL/GenBank/DDBJ databases">
        <title>Evolutionary Origins and Diversification of the Mycorrhizal Mutualists.</title>
        <authorList>
            <consortium name="DOE Joint Genome Institute"/>
            <consortium name="Mycorrhizal Genomics Consortium"/>
            <person name="Kohler A."/>
            <person name="Kuo A."/>
            <person name="Nagy L.G."/>
            <person name="Floudas D."/>
            <person name="Copeland A."/>
            <person name="Barry K.W."/>
            <person name="Cichocki N."/>
            <person name="Veneault-Fourrey C."/>
            <person name="LaButti K."/>
            <person name="Lindquist E.A."/>
            <person name="Lipzen A."/>
            <person name="Lundell T."/>
            <person name="Morin E."/>
            <person name="Murat C."/>
            <person name="Riley R."/>
            <person name="Ohm R."/>
            <person name="Sun H."/>
            <person name="Tunlid A."/>
            <person name="Henrissat B."/>
            <person name="Grigoriev I.V."/>
            <person name="Hibbett D.S."/>
            <person name="Martin F."/>
        </authorList>
    </citation>
    <scope>NUCLEOTIDE SEQUENCE [LARGE SCALE GENOMIC DNA]</scope>
    <source>
        <strain evidence="1 2">FD-317 M1</strain>
    </source>
</reference>
<evidence type="ECO:0000313" key="2">
    <source>
        <dbReference type="Proteomes" id="UP000053593"/>
    </source>
</evidence>
<dbReference type="EMBL" id="KN834783">
    <property type="protein sequence ID" value="KIK58843.1"/>
    <property type="molecule type" value="Genomic_DNA"/>
</dbReference>
<organism evidence="1 2">
    <name type="scientific">Collybiopsis luxurians FD-317 M1</name>
    <dbReference type="NCBI Taxonomy" id="944289"/>
    <lineage>
        <taxon>Eukaryota</taxon>
        <taxon>Fungi</taxon>
        <taxon>Dikarya</taxon>
        <taxon>Basidiomycota</taxon>
        <taxon>Agaricomycotina</taxon>
        <taxon>Agaricomycetes</taxon>
        <taxon>Agaricomycetidae</taxon>
        <taxon>Agaricales</taxon>
        <taxon>Marasmiineae</taxon>
        <taxon>Omphalotaceae</taxon>
        <taxon>Collybiopsis</taxon>
        <taxon>Collybiopsis luxurians</taxon>
    </lineage>
</organism>